<dbReference type="EMBL" id="JANEYG010000129">
    <property type="protein sequence ID" value="KAJ8912451.1"/>
    <property type="molecule type" value="Genomic_DNA"/>
</dbReference>
<feature type="transmembrane region" description="Helical" evidence="2">
    <location>
        <begin position="247"/>
        <end position="269"/>
    </location>
</feature>
<feature type="region of interest" description="Disordered" evidence="1">
    <location>
        <begin position="204"/>
        <end position="228"/>
    </location>
</feature>
<feature type="transmembrane region" description="Helical" evidence="2">
    <location>
        <begin position="182"/>
        <end position="199"/>
    </location>
</feature>
<dbReference type="Proteomes" id="UP001159042">
    <property type="component" value="Unassembled WGS sequence"/>
</dbReference>
<gene>
    <name evidence="4" type="ORF">NQ315_002817</name>
</gene>
<dbReference type="GO" id="GO:0004523">
    <property type="term" value="F:RNA-DNA hybrid ribonuclease activity"/>
    <property type="evidence" value="ECO:0007669"/>
    <property type="project" value="InterPro"/>
</dbReference>
<comment type="caution">
    <text evidence="4">The sequence shown here is derived from an EMBL/GenBank/DDBJ whole genome shotgun (WGS) entry which is preliminary data.</text>
</comment>
<dbReference type="Gene3D" id="3.30.420.10">
    <property type="entry name" value="Ribonuclease H-like superfamily/Ribonuclease H"/>
    <property type="match status" value="1"/>
</dbReference>
<evidence type="ECO:0000313" key="5">
    <source>
        <dbReference type="Proteomes" id="UP001159042"/>
    </source>
</evidence>
<feature type="compositionally biased region" description="Basic and acidic residues" evidence="1">
    <location>
        <begin position="299"/>
        <end position="308"/>
    </location>
</feature>
<feature type="compositionally biased region" description="Polar residues" evidence="1">
    <location>
        <begin position="355"/>
        <end position="380"/>
    </location>
</feature>
<dbReference type="GO" id="GO:0003676">
    <property type="term" value="F:nucleic acid binding"/>
    <property type="evidence" value="ECO:0007669"/>
    <property type="project" value="InterPro"/>
</dbReference>
<evidence type="ECO:0000256" key="2">
    <source>
        <dbReference type="SAM" id="Phobius"/>
    </source>
</evidence>
<protein>
    <recommendedName>
        <fullName evidence="3">RNase H type-1 domain-containing protein</fullName>
    </recommendedName>
</protein>
<keyword evidence="2" id="KW-0812">Transmembrane</keyword>
<dbReference type="AlphaFoldDB" id="A0AAV8VDR5"/>
<organism evidence="4 5">
    <name type="scientific">Exocentrus adspersus</name>
    <dbReference type="NCBI Taxonomy" id="1586481"/>
    <lineage>
        <taxon>Eukaryota</taxon>
        <taxon>Metazoa</taxon>
        <taxon>Ecdysozoa</taxon>
        <taxon>Arthropoda</taxon>
        <taxon>Hexapoda</taxon>
        <taxon>Insecta</taxon>
        <taxon>Pterygota</taxon>
        <taxon>Neoptera</taxon>
        <taxon>Endopterygota</taxon>
        <taxon>Coleoptera</taxon>
        <taxon>Polyphaga</taxon>
        <taxon>Cucujiformia</taxon>
        <taxon>Chrysomeloidea</taxon>
        <taxon>Cerambycidae</taxon>
        <taxon>Lamiinae</taxon>
        <taxon>Acanthocinini</taxon>
        <taxon>Exocentrus</taxon>
    </lineage>
</organism>
<dbReference type="SUPFAM" id="SSF53098">
    <property type="entry name" value="Ribonuclease H-like"/>
    <property type="match status" value="1"/>
</dbReference>
<sequence length="393" mass="43418">QSDKKFGDKCNYNSECGFDGSYCDDITKKCLCKPEVPVTNHLDKCGIDVISFAAVKVNESCSFNEQCEFVNYQTECKDGVCSCRFEKQAIIKPDGQIDCVTDSQAALHALKSLRITSQVVLECTNSLAELGQRNKVRLVWVPGHSGVAGNEEADVLVLNRHKHFGAGYLASEDIRVIPVDKIALAALVAFPYSIGLFQLPSSGKHNRPSGLSAARSKLAPQNERKKKKVMTVGTKTTYTPERYVDPAMIGILVAMFLMFITICIVLRLFSKARWRENRTIFNTPNPRLMNASLLKENKHLHDRRESKISKGPSRQPSIVSLRPQSPNSQAQKHKCIPTTGRLFLGSRRGSRGSSIVSVASTKSNKNASQTPNMNSATTPMLESVTVEIQEPKI</sequence>
<proteinExistence type="predicted"/>
<feature type="domain" description="RNase H type-1" evidence="3">
    <location>
        <begin position="97"/>
        <end position="158"/>
    </location>
</feature>
<feature type="compositionally biased region" description="Polar residues" evidence="1">
    <location>
        <begin position="312"/>
        <end position="330"/>
    </location>
</feature>
<accession>A0AAV8VDR5</accession>
<dbReference type="InterPro" id="IPR012337">
    <property type="entry name" value="RNaseH-like_sf"/>
</dbReference>
<feature type="region of interest" description="Disordered" evidence="1">
    <location>
        <begin position="299"/>
        <end position="393"/>
    </location>
</feature>
<keyword evidence="2" id="KW-0472">Membrane</keyword>
<keyword evidence="2" id="KW-1133">Transmembrane helix</keyword>
<dbReference type="InterPro" id="IPR036397">
    <property type="entry name" value="RNaseH_sf"/>
</dbReference>
<evidence type="ECO:0000259" key="3">
    <source>
        <dbReference type="Pfam" id="PF00075"/>
    </source>
</evidence>
<reference evidence="4 5" key="1">
    <citation type="journal article" date="2023" name="Insect Mol. Biol.">
        <title>Genome sequencing provides insights into the evolution of gene families encoding plant cell wall-degrading enzymes in longhorned beetles.</title>
        <authorList>
            <person name="Shin N.R."/>
            <person name="Okamura Y."/>
            <person name="Kirsch R."/>
            <person name="Pauchet Y."/>
        </authorList>
    </citation>
    <scope>NUCLEOTIDE SEQUENCE [LARGE SCALE GENOMIC DNA]</scope>
    <source>
        <strain evidence="4">EAD_L_NR</strain>
    </source>
</reference>
<feature type="non-terminal residue" evidence="4">
    <location>
        <position position="1"/>
    </location>
</feature>
<dbReference type="Pfam" id="PF00075">
    <property type="entry name" value="RNase_H"/>
    <property type="match status" value="1"/>
</dbReference>
<name>A0AAV8VDR5_9CUCU</name>
<evidence type="ECO:0000256" key="1">
    <source>
        <dbReference type="SAM" id="MobiDB-lite"/>
    </source>
</evidence>
<evidence type="ECO:0000313" key="4">
    <source>
        <dbReference type="EMBL" id="KAJ8912451.1"/>
    </source>
</evidence>
<feature type="compositionally biased region" description="Low complexity" evidence="1">
    <location>
        <begin position="340"/>
        <end position="354"/>
    </location>
</feature>
<dbReference type="InterPro" id="IPR002156">
    <property type="entry name" value="RNaseH_domain"/>
</dbReference>
<keyword evidence="5" id="KW-1185">Reference proteome</keyword>